<feature type="region of interest" description="Disordered" evidence="4">
    <location>
        <begin position="348"/>
        <end position="381"/>
    </location>
</feature>
<comment type="subcellular location">
    <subcellularLocation>
        <location evidence="1">Nucleus</location>
    </subcellularLocation>
</comment>
<dbReference type="GO" id="GO:0005681">
    <property type="term" value="C:spliceosomal complex"/>
    <property type="evidence" value="ECO:0007669"/>
    <property type="project" value="InterPro"/>
</dbReference>
<dbReference type="Proteomes" id="UP000241107">
    <property type="component" value="Unassembled WGS sequence"/>
</dbReference>
<evidence type="ECO:0000256" key="1">
    <source>
        <dbReference type="ARBA" id="ARBA00004123"/>
    </source>
</evidence>
<dbReference type="PANTHER" id="PTHR12786:SF2">
    <property type="entry name" value="SPLICING FACTOR 3A SUBUNIT 3"/>
    <property type="match status" value="1"/>
</dbReference>
<dbReference type="EMBL" id="PYFQ01000009">
    <property type="protein sequence ID" value="PSK37138.1"/>
    <property type="molecule type" value="Genomic_DNA"/>
</dbReference>
<reference evidence="6 7" key="1">
    <citation type="submission" date="2018-03" db="EMBL/GenBank/DDBJ databases">
        <title>Candida pseudohaemulonii genome assembly and annotation.</title>
        <authorList>
            <person name="Munoz J.F."/>
            <person name="Gade L.G."/>
            <person name="Chow N.A."/>
            <person name="Litvintseva A.P."/>
            <person name="Loparev V.N."/>
            <person name="Cuomo C.A."/>
        </authorList>
    </citation>
    <scope>NUCLEOTIDE SEQUENCE [LARGE SCALE GENOMIC DNA]</scope>
    <source>
        <strain evidence="6 7">B12108</strain>
    </source>
</reference>
<keyword evidence="3" id="KW-0539">Nucleus</keyword>
<feature type="region of interest" description="Disordered" evidence="4">
    <location>
        <begin position="283"/>
        <end position="307"/>
    </location>
</feature>
<evidence type="ECO:0000313" key="7">
    <source>
        <dbReference type="Proteomes" id="UP000241107"/>
    </source>
</evidence>
<dbReference type="SUPFAM" id="SSF57667">
    <property type="entry name" value="beta-beta-alpha zinc fingers"/>
    <property type="match status" value="1"/>
</dbReference>
<dbReference type="Pfam" id="PF16958">
    <property type="entry name" value="PRP9_N"/>
    <property type="match status" value="1"/>
</dbReference>
<feature type="compositionally biased region" description="Basic and acidic residues" evidence="4">
    <location>
        <begin position="292"/>
        <end position="302"/>
    </location>
</feature>
<keyword evidence="2" id="KW-0863">Zinc-finger</keyword>
<dbReference type="InterPro" id="IPR024598">
    <property type="entry name" value="SF3a60/Prp9_C"/>
</dbReference>
<feature type="compositionally biased region" description="Acidic residues" evidence="4">
    <location>
        <begin position="348"/>
        <end position="374"/>
    </location>
</feature>
<accession>A0A2P7YME5</accession>
<dbReference type="OrthoDB" id="2160351at2759"/>
<protein>
    <recommendedName>
        <fullName evidence="5">C2H2-type domain-containing protein</fullName>
    </recommendedName>
</protein>
<proteinExistence type="predicted"/>
<dbReference type="RefSeq" id="XP_024712989.1">
    <property type="nucleotide sequence ID" value="XM_024858902.1"/>
</dbReference>
<dbReference type="GO" id="GO:0008270">
    <property type="term" value="F:zinc ion binding"/>
    <property type="evidence" value="ECO:0007669"/>
    <property type="project" value="UniProtKB-KW"/>
</dbReference>
<dbReference type="GO" id="GO:0003723">
    <property type="term" value="F:RNA binding"/>
    <property type="evidence" value="ECO:0007669"/>
    <property type="project" value="InterPro"/>
</dbReference>
<dbReference type="Pfam" id="PF11931">
    <property type="entry name" value="SF3a60_Prp9_C"/>
    <property type="match status" value="1"/>
</dbReference>
<dbReference type="AlphaFoldDB" id="A0A2P7YME5"/>
<evidence type="ECO:0000313" key="6">
    <source>
        <dbReference type="EMBL" id="PSK37138.1"/>
    </source>
</evidence>
<evidence type="ECO:0000256" key="4">
    <source>
        <dbReference type="SAM" id="MobiDB-lite"/>
    </source>
</evidence>
<dbReference type="PANTHER" id="PTHR12786">
    <property type="entry name" value="SPLICING FACTOR SF3A-RELATED"/>
    <property type="match status" value="1"/>
</dbReference>
<name>A0A2P7YME5_9ASCO</name>
<keyword evidence="2" id="KW-0862">Zinc</keyword>
<dbReference type="SMART" id="SM00451">
    <property type="entry name" value="ZnF_U1"/>
    <property type="match status" value="1"/>
</dbReference>
<evidence type="ECO:0000256" key="2">
    <source>
        <dbReference type="ARBA" id="ARBA00022771"/>
    </source>
</evidence>
<dbReference type="InterPro" id="IPR031590">
    <property type="entry name" value="PRP9_N"/>
</dbReference>
<dbReference type="GO" id="GO:0000398">
    <property type="term" value="P:mRNA splicing, via spliceosome"/>
    <property type="evidence" value="ECO:0007669"/>
    <property type="project" value="InterPro"/>
</dbReference>
<dbReference type="VEuPathDB" id="FungiDB:C7M61_003565"/>
<keyword evidence="2" id="KW-0479">Metal-binding</keyword>
<dbReference type="InterPro" id="IPR036236">
    <property type="entry name" value="Znf_C2H2_sf"/>
</dbReference>
<dbReference type="Gene3D" id="3.30.160.60">
    <property type="entry name" value="Classic Zinc Finger"/>
    <property type="match status" value="1"/>
</dbReference>
<dbReference type="PROSITE" id="PS00028">
    <property type="entry name" value="ZINC_FINGER_C2H2_1"/>
    <property type="match status" value="1"/>
</dbReference>
<keyword evidence="7" id="KW-1185">Reference proteome</keyword>
<organism evidence="6 7">
    <name type="scientific">Candidozyma pseudohaemuli</name>
    <dbReference type="NCBI Taxonomy" id="418784"/>
    <lineage>
        <taxon>Eukaryota</taxon>
        <taxon>Fungi</taxon>
        <taxon>Dikarya</taxon>
        <taxon>Ascomycota</taxon>
        <taxon>Saccharomycotina</taxon>
        <taxon>Pichiomycetes</taxon>
        <taxon>Metschnikowiaceae</taxon>
        <taxon>Candidozyma</taxon>
    </lineage>
</organism>
<dbReference type="Pfam" id="PF16837">
    <property type="entry name" value="SF3A3"/>
    <property type="match status" value="1"/>
</dbReference>
<dbReference type="Pfam" id="PF12874">
    <property type="entry name" value="zf-met"/>
    <property type="match status" value="1"/>
</dbReference>
<sequence>MSLLEAQRQLLEENDALEVAVAQRFRKNPGLAGSCRVDQSHKLATKKKRSHKETLLEEHELKFFEETFKSNSKRLKEQLSSKTDLVKEIKAFKDPDFRFHLFLDAMKDLDSKRGDKQTSAKTVLSSILPYLSAPEEDRKPETNKVKRKHLLSVMGAHIRPQLGLKFNEVEQFGKFVDLSFFFDQYKLLVPSKVTYVEYLRKFADFPYLTTSDEYKRYLHQLLEYLLEFYKKTHPLDEVEKLLENEEDGEEQLEEGKPNDKGEVFCKACDKLFTKESVYKGHLDGKKHKKNQKALEENSEHVKKATNATTEKQIAQLAKLLKPTIEETINHIERRAAASERERMIEDTALAEEEEEFTATDTDSSDESDSDDDDDLLSKHLPLGTDGTPIPLWLYKLQGLHKSYNCEICGNTKYKGRQQFDKHFHLAKHIHGLQCLGVDDEALVSFVGISSIDEANELWLKLKKIRRNEEKAAETAVEVEDEEGNVMPEKNYLELKKQGLL</sequence>
<dbReference type="GeneID" id="36566953"/>
<dbReference type="InterPro" id="IPR003604">
    <property type="entry name" value="Matrin/U1-like-C_Znf_C2H2"/>
</dbReference>
<feature type="domain" description="C2H2-type" evidence="5">
    <location>
        <begin position="265"/>
        <end position="287"/>
    </location>
</feature>
<comment type="caution">
    <text evidence="6">The sequence shown here is derived from an EMBL/GenBank/DDBJ whole genome shotgun (WGS) entry which is preliminary data.</text>
</comment>
<dbReference type="STRING" id="418784.A0A2P7YME5"/>
<evidence type="ECO:0000259" key="5">
    <source>
        <dbReference type="PROSITE" id="PS00028"/>
    </source>
</evidence>
<dbReference type="InterPro" id="IPR051421">
    <property type="entry name" value="RNA_Proc_DNA_Dmg_Regulator"/>
</dbReference>
<dbReference type="InterPro" id="IPR031774">
    <property type="entry name" value="SF3A3_dom"/>
</dbReference>
<evidence type="ECO:0000256" key="3">
    <source>
        <dbReference type="ARBA" id="ARBA00023242"/>
    </source>
</evidence>
<dbReference type="InterPro" id="IPR013087">
    <property type="entry name" value="Znf_C2H2_type"/>
</dbReference>
<gene>
    <name evidence="6" type="ORF">C7M61_003565</name>
</gene>